<dbReference type="GO" id="GO:0016020">
    <property type="term" value="C:membrane"/>
    <property type="evidence" value="ECO:0007669"/>
    <property type="project" value="UniProtKB-SubCell"/>
</dbReference>
<feature type="transmembrane region" description="Helical" evidence="5">
    <location>
        <begin position="16"/>
        <end position="34"/>
    </location>
</feature>
<dbReference type="OrthoDB" id="9770329at2"/>
<dbReference type="GO" id="GO:0008610">
    <property type="term" value="P:lipid biosynthetic process"/>
    <property type="evidence" value="ECO:0007669"/>
    <property type="project" value="InterPro"/>
</dbReference>
<evidence type="ECO:0000256" key="2">
    <source>
        <dbReference type="ARBA" id="ARBA00022692"/>
    </source>
</evidence>
<evidence type="ECO:0000256" key="5">
    <source>
        <dbReference type="SAM" id="Phobius"/>
    </source>
</evidence>
<evidence type="ECO:0000313" key="8">
    <source>
        <dbReference type="Proteomes" id="UP000321204"/>
    </source>
</evidence>
<name>A0A5B8UL03_9BACT</name>
<dbReference type="GO" id="GO:0016491">
    <property type="term" value="F:oxidoreductase activity"/>
    <property type="evidence" value="ECO:0007669"/>
    <property type="project" value="InterPro"/>
</dbReference>
<comment type="subcellular location">
    <subcellularLocation>
        <location evidence="1">Membrane</location>
    </subcellularLocation>
</comment>
<feature type="transmembrane region" description="Helical" evidence="5">
    <location>
        <begin position="54"/>
        <end position="72"/>
    </location>
</feature>
<keyword evidence="3 5" id="KW-1133">Transmembrane helix</keyword>
<organism evidence="7 8">
    <name type="scientific">Flavisolibacter ginsenosidimutans</name>
    <dbReference type="NCBI Taxonomy" id="661481"/>
    <lineage>
        <taxon>Bacteria</taxon>
        <taxon>Pseudomonadati</taxon>
        <taxon>Bacteroidota</taxon>
        <taxon>Chitinophagia</taxon>
        <taxon>Chitinophagales</taxon>
        <taxon>Chitinophagaceae</taxon>
        <taxon>Flavisolibacter</taxon>
    </lineage>
</organism>
<dbReference type="AlphaFoldDB" id="A0A5B8UL03"/>
<feature type="domain" description="Fatty acid hydroxylase" evidence="6">
    <location>
        <begin position="100"/>
        <end position="234"/>
    </location>
</feature>
<accession>A0A5B8UL03</accession>
<gene>
    <name evidence="7" type="ORF">FSB75_15470</name>
</gene>
<dbReference type="Pfam" id="PF04116">
    <property type="entry name" value="FA_hydroxylase"/>
    <property type="match status" value="1"/>
</dbReference>
<protein>
    <submittedName>
        <fullName evidence="7">Sterol desaturase family protein</fullName>
    </submittedName>
</protein>
<keyword evidence="8" id="KW-1185">Reference proteome</keyword>
<feature type="transmembrane region" description="Helical" evidence="5">
    <location>
        <begin position="92"/>
        <end position="112"/>
    </location>
</feature>
<dbReference type="InterPro" id="IPR050307">
    <property type="entry name" value="Sterol_Desaturase_Related"/>
</dbReference>
<dbReference type="PANTHER" id="PTHR11863">
    <property type="entry name" value="STEROL DESATURASE"/>
    <property type="match status" value="1"/>
</dbReference>
<feature type="transmembrane region" description="Helical" evidence="5">
    <location>
        <begin position="166"/>
        <end position="183"/>
    </location>
</feature>
<evidence type="ECO:0000256" key="3">
    <source>
        <dbReference type="ARBA" id="ARBA00022989"/>
    </source>
</evidence>
<dbReference type="Proteomes" id="UP000321204">
    <property type="component" value="Chromosome"/>
</dbReference>
<dbReference type="InterPro" id="IPR006694">
    <property type="entry name" value="Fatty_acid_hydroxylase"/>
</dbReference>
<evidence type="ECO:0000313" key="7">
    <source>
        <dbReference type="EMBL" id="QEC57238.1"/>
    </source>
</evidence>
<reference evidence="7 8" key="1">
    <citation type="journal article" date="2015" name="Int. J. Syst. Evol. Microbiol.">
        <title>Flavisolibacter ginsenosidimutans sp. nov., with ginsenoside-converting activity isolated from soil used for cultivating ginseng.</title>
        <authorList>
            <person name="Zhao Y."/>
            <person name="Liu Q."/>
            <person name="Kang M.S."/>
            <person name="Jin F."/>
            <person name="Yu H."/>
            <person name="Im W.T."/>
        </authorList>
    </citation>
    <scope>NUCLEOTIDE SEQUENCE [LARGE SCALE GENOMIC DNA]</scope>
    <source>
        <strain evidence="7 8">Gsoil 636</strain>
    </source>
</reference>
<evidence type="ECO:0000256" key="4">
    <source>
        <dbReference type="ARBA" id="ARBA00023136"/>
    </source>
</evidence>
<dbReference type="KEGG" id="fgg:FSB75_15470"/>
<evidence type="ECO:0000256" key="1">
    <source>
        <dbReference type="ARBA" id="ARBA00004370"/>
    </source>
</evidence>
<dbReference type="GO" id="GO:0005506">
    <property type="term" value="F:iron ion binding"/>
    <property type="evidence" value="ECO:0007669"/>
    <property type="project" value="InterPro"/>
</dbReference>
<evidence type="ECO:0000259" key="6">
    <source>
        <dbReference type="Pfam" id="PF04116"/>
    </source>
</evidence>
<keyword evidence="2 5" id="KW-0812">Transmembrane</keyword>
<keyword evidence="4 5" id="KW-0472">Membrane</keyword>
<dbReference type="EMBL" id="CP042433">
    <property type="protein sequence ID" value="QEC57238.1"/>
    <property type="molecule type" value="Genomic_DNA"/>
</dbReference>
<sequence length="250" mass="30032">MLHEYLKYLNTIGSRYFIIAGLAFLLFYVLLKNIGRFKKLQPKAPKLDDYAREMGYSVMTICIFAAAPVVLLNIPSIARHTTFYRNISTHGWLYFFLAFPLMFLIHDTYFYWTHRLMHHKKLFKAFHLVHHKSTNPSPWAAYSFHPLEAFVEVGIFPVFLFTIPVHFWHLFIFFFFMIVYNVYGHLGYELYPAGFNKNRIGKWINTSTSHNQHHQFFKGNYGLYFTFWDRVMGTLRSDYDRRFDEITKRR</sequence>
<proteinExistence type="predicted"/>
<dbReference type="RefSeq" id="WP_146789345.1">
    <property type="nucleotide sequence ID" value="NZ_BAABIO010000003.1"/>
</dbReference>